<dbReference type="InterPro" id="IPR036388">
    <property type="entry name" value="WH-like_DNA-bd_sf"/>
</dbReference>
<keyword evidence="7" id="KW-1185">Reference proteome</keyword>
<keyword evidence="4" id="KW-0804">Transcription</keyword>
<evidence type="ECO:0000256" key="2">
    <source>
        <dbReference type="ARBA" id="ARBA00023015"/>
    </source>
</evidence>
<dbReference type="InterPro" id="IPR005119">
    <property type="entry name" value="LysR_subst-bd"/>
</dbReference>
<keyword evidence="3" id="KW-0238">DNA-binding</keyword>
<evidence type="ECO:0000313" key="6">
    <source>
        <dbReference type="EMBL" id="MBQ0960325.1"/>
    </source>
</evidence>
<comment type="similarity">
    <text evidence="1">Belongs to the LysR transcriptional regulatory family.</text>
</comment>
<dbReference type="InterPro" id="IPR036390">
    <property type="entry name" value="WH_DNA-bd_sf"/>
</dbReference>
<comment type="caution">
    <text evidence="6">The sequence shown here is derived from an EMBL/GenBank/DDBJ whole genome shotgun (WGS) entry which is preliminary data.</text>
</comment>
<dbReference type="SUPFAM" id="SSF46785">
    <property type="entry name" value="Winged helix' DNA-binding domain"/>
    <property type="match status" value="1"/>
</dbReference>
<dbReference type="EMBL" id="JAGQDE010000013">
    <property type="protein sequence ID" value="MBQ0960325.1"/>
    <property type="molecule type" value="Genomic_DNA"/>
</dbReference>
<dbReference type="SUPFAM" id="SSF53850">
    <property type="entry name" value="Periplasmic binding protein-like II"/>
    <property type="match status" value="1"/>
</dbReference>
<evidence type="ECO:0000256" key="4">
    <source>
        <dbReference type="ARBA" id="ARBA00023163"/>
    </source>
</evidence>
<dbReference type="Gene3D" id="1.10.10.10">
    <property type="entry name" value="Winged helix-like DNA-binding domain superfamily/Winged helix DNA-binding domain"/>
    <property type="match status" value="1"/>
</dbReference>
<dbReference type="GO" id="GO:0000976">
    <property type="term" value="F:transcription cis-regulatory region binding"/>
    <property type="evidence" value="ECO:0007669"/>
    <property type="project" value="TreeGrafter"/>
</dbReference>
<dbReference type="PROSITE" id="PS50931">
    <property type="entry name" value="HTH_LYSR"/>
    <property type="match status" value="1"/>
</dbReference>
<accession>A0A940YW36</accession>
<dbReference type="InterPro" id="IPR000847">
    <property type="entry name" value="LysR_HTH_N"/>
</dbReference>
<dbReference type="RefSeq" id="WP_210802996.1">
    <property type="nucleotide sequence ID" value="NZ_JAGQDE010000013.1"/>
</dbReference>
<dbReference type="PANTHER" id="PTHR30126">
    <property type="entry name" value="HTH-TYPE TRANSCRIPTIONAL REGULATOR"/>
    <property type="match status" value="1"/>
</dbReference>
<dbReference type="GO" id="GO:0003700">
    <property type="term" value="F:DNA-binding transcription factor activity"/>
    <property type="evidence" value="ECO:0007669"/>
    <property type="project" value="InterPro"/>
</dbReference>
<evidence type="ECO:0000259" key="5">
    <source>
        <dbReference type="PROSITE" id="PS50931"/>
    </source>
</evidence>
<reference evidence="6" key="1">
    <citation type="submission" date="2021-04" db="EMBL/GenBank/DDBJ databases">
        <title>The genome sequence of Ideonella sp. 4Y11.</title>
        <authorList>
            <person name="Liu Y."/>
        </authorList>
    </citation>
    <scope>NUCLEOTIDE SEQUENCE</scope>
    <source>
        <strain evidence="6">4Y11</strain>
    </source>
</reference>
<dbReference type="Pfam" id="PF00126">
    <property type="entry name" value="HTH_1"/>
    <property type="match status" value="1"/>
</dbReference>
<name>A0A940YW36_9BURK</name>
<keyword evidence="2" id="KW-0805">Transcription regulation</keyword>
<evidence type="ECO:0000313" key="7">
    <source>
        <dbReference type="Proteomes" id="UP000678374"/>
    </source>
</evidence>
<dbReference type="AlphaFoldDB" id="A0A940YW36"/>
<evidence type="ECO:0000256" key="3">
    <source>
        <dbReference type="ARBA" id="ARBA00023125"/>
    </source>
</evidence>
<organism evidence="6 7">
    <name type="scientific">Ideonella aquatica</name>
    <dbReference type="NCBI Taxonomy" id="2824119"/>
    <lineage>
        <taxon>Bacteria</taxon>
        <taxon>Pseudomonadati</taxon>
        <taxon>Pseudomonadota</taxon>
        <taxon>Betaproteobacteria</taxon>
        <taxon>Burkholderiales</taxon>
        <taxon>Sphaerotilaceae</taxon>
        <taxon>Ideonella</taxon>
    </lineage>
</organism>
<evidence type="ECO:0000256" key="1">
    <source>
        <dbReference type="ARBA" id="ARBA00009437"/>
    </source>
</evidence>
<dbReference type="FunFam" id="1.10.10.10:FF:000001">
    <property type="entry name" value="LysR family transcriptional regulator"/>
    <property type="match status" value="1"/>
</dbReference>
<protein>
    <submittedName>
        <fullName evidence="6">LysR family transcriptional regulator</fullName>
    </submittedName>
</protein>
<proteinExistence type="inferred from homology"/>
<feature type="domain" description="HTH lysR-type" evidence="5">
    <location>
        <begin position="3"/>
        <end position="60"/>
    </location>
</feature>
<dbReference type="Gene3D" id="3.40.190.290">
    <property type="match status" value="1"/>
</dbReference>
<dbReference type="Proteomes" id="UP000678374">
    <property type="component" value="Unassembled WGS sequence"/>
</dbReference>
<dbReference type="PANTHER" id="PTHR30126:SF5">
    <property type="entry name" value="HTH-TYPE TRANSCRIPTIONAL ACTIVATOR CMPR"/>
    <property type="match status" value="1"/>
</dbReference>
<gene>
    <name evidence="6" type="ORF">KAK06_15325</name>
</gene>
<sequence length="316" mass="34730">MNITFRQLRVFTEVARHNSVQRASDVLHLTPQAVSMQLREIESQVGLRLFDRQGRGLSLSMAGEQFLMQARRMLALLKETQDLMARYKQVASGRLSIGMLGPAKYFLPTLLARFRAEHPGVQVTLRLGNRAQLVAAMQAREVDMAVMGRAPADWPNRAEPFAMHPQVLVTAPDHPFTALAHVPVAALARETLIVREAGSGTRAAMEEFLRAHHVQPVSLMEIPSDEAIKQAVMAGLGVSLLSRHTVALELQHGLIATPAMEDLPLLRRWHLVRSSGTELSPAAEAFRYFLLESGRGVLAELVGEISGGTETGEEAD</sequence>
<dbReference type="Pfam" id="PF03466">
    <property type="entry name" value="LysR_substrate"/>
    <property type="match status" value="1"/>
</dbReference>